<evidence type="ECO:0000313" key="2">
    <source>
        <dbReference type="Proteomes" id="UP001524502"/>
    </source>
</evidence>
<proteinExistence type="predicted"/>
<evidence type="ECO:0008006" key="3">
    <source>
        <dbReference type="Google" id="ProtNLM"/>
    </source>
</evidence>
<accession>A0ABT1RPQ3</accession>
<dbReference type="Proteomes" id="UP001524502">
    <property type="component" value="Unassembled WGS sequence"/>
</dbReference>
<name>A0ABT1RPQ3_9FIRM</name>
<sequence length="115" mass="12641">MSGVEVLNTLLQGLITNPKEYDKDGWHITKYASGKMIARTCIMDTPVSGYVRRALPSDMIEVENIFATMRYNSKDGVCRCTPDIYDGDVIVYLRDATNGAAESNSTGTSVLLIGR</sequence>
<reference evidence="1 2" key="1">
    <citation type="submission" date="2022-06" db="EMBL/GenBank/DDBJ databases">
        <title>Isolation of gut microbiota from human fecal samples.</title>
        <authorList>
            <person name="Pamer E.G."/>
            <person name="Barat B."/>
            <person name="Waligurski E."/>
            <person name="Medina S."/>
            <person name="Paddock L."/>
            <person name="Mostad J."/>
        </authorList>
    </citation>
    <scope>NUCLEOTIDE SEQUENCE [LARGE SCALE GENOMIC DNA]</scope>
    <source>
        <strain evidence="1 2">SL.3.17</strain>
    </source>
</reference>
<evidence type="ECO:0000313" key="1">
    <source>
        <dbReference type="EMBL" id="MCQ4637155.1"/>
    </source>
</evidence>
<dbReference type="RefSeq" id="WP_256132345.1">
    <property type="nucleotide sequence ID" value="NZ_JANFXK010000010.1"/>
</dbReference>
<keyword evidence="2" id="KW-1185">Reference proteome</keyword>
<comment type="caution">
    <text evidence="1">The sequence shown here is derived from an EMBL/GenBank/DDBJ whole genome shotgun (WGS) entry which is preliminary data.</text>
</comment>
<dbReference type="EMBL" id="JANFXK010000010">
    <property type="protein sequence ID" value="MCQ4637155.1"/>
    <property type="molecule type" value="Genomic_DNA"/>
</dbReference>
<protein>
    <recommendedName>
        <fullName evidence="3">Phage protein Gp138 N-terminal domain-containing protein</fullName>
    </recommendedName>
</protein>
<gene>
    <name evidence="1" type="ORF">NE619_10495</name>
</gene>
<organism evidence="1 2">
    <name type="scientific">Anaerovorax odorimutans</name>
    <dbReference type="NCBI Taxonomy" id="109327"/>
    <lineage>
        <taxon>Bacteria</taxon>
        <taxon>Bacillati</taxon>
        <taxon>Bacillota</taxon>
        <taxon>Clostridia</taxon>
        <taxon>Peptostreptococcales</taxon>
        <taxon>Anaerovoracaceae</taxon>
        <taxon>Anaerovorax</taxon>
    </lineage>
</organism>